<dbReference type="PROSITE" id="PS51459">
    <property type="entry name" value="FIDO"/>
    <property type="match status" value="1"/>
</dbReference>
<dbReference type="EMBL" id="VCQV01000029">
    <property type="protein sequence ID" value="TWP34314.1"/>
    <property type="molecule type" value="Genomic_DNA"/>
</dbReference>
<dbReference type="OrthoDB" id="5241763at2"/>
<protein>
    <recommendedName>
        <fullName evidence="1">Fido domain-containing protein</fullName>
    </recommendedName>
</protein>
<dbReference type="InterPro" id="IPR036597">
    <property type="entry name" value="Fido-like_dom_sf"/>
</dbReference>
<dbReference type="InterPro" id="IPR003812">
    <property type="entry name" value="Fido"/>
</dbReference>
<evidence type="ECO:0000259" key="1">
    <source>
        <dbReference type="PROSITE" id="PS51459"/>
    </source>
</evidence>
<comment type="caution">
    <text evidence="2">The sequence shown here is derived from an EMBL/GenBank/DDBJ whole genome shotgun (WGS) entry which is preliminary data.</text>
</comment>
<evidence type="ECO:0000313" key="3">
    <source>
        <dbReference type="Proteomes" id="UP000320244"/>
    </source>
</evidence>
<feature type="domain" description="Fido" evidence="1">
    <location>
        <begin position="110"/>
        <end position="255"/>
    </location>
</feature>
<name>A0A563DXA4_9MICO</name>
<reference evidence="2 3" key="1">
    <citation type="submission" date="2019-05" db="EMBL/GenBank/DDBJ databases">
        <authorList>
            <person name="Lee S.D."/>
        </authorList>
    </citation>
    <scope>NUCLEOTIDE SEQUENCE [LARGE SCALE GENOMIC DNA]</scope>
    <source>
        <strain evidence="2 3">C5-26</strain>
    </source>
</reference>
<dbReference type="AlphaFoldDB" id="A0A563DXA4"/>
<dbReference type="Proteomes" id="UP000320244">
    <property type="component" value="Unassembled WGS sequence"/>
</dbReference>
<keyword evidence="3" id="KW-1185">Reference proteome</keyword>
<accession>A0A563DXA4</accession>
<dbReference type="SUPFAM" id="SSF140931">
    <property type="entry name" value="Fic-like"/>
    <property type="match status" value="1"/>
</dbReference>
<reference evidence="2 3" key="2">
    <citation type="submission" date="2019-08" db="EMBL/GenBank/DDBJ databases">
        <title>Jejuicoccus antrihumi gen. nov., sp. nov., a new member of the family Dermacoccaceae isolated from a cave.</title>
        <authorList>
            <person name="Schumann P."/>
            <person name="Kim I.S."/>
        </authorList>
    </citation>
    <scope>NUCLEOTIDE SEQUENCE [LARGE SCALE GENOMIC DNA]</scope>
    <source>
        <strain evidence="2 3">C5-26</strain>
    </source>
</reference>
<sequence length="282" mass="29668">MSDLVRAVESLQSLPGVAQAVEDVRESCTQLRWHPALRRRIPEAATESRVRGAKASADLEGAEVGIDTVRDLFRGAVDWPTEPGPVEQTLRAAVQATAESEHVQSLVLSAPAQALARLHVAAGAPLLPDDQVGRPRLDGEDCRELVELGPAPDAAEARRRLQGVIELVVEHDKAPALLIAAVVHAEIASARPFVRGNALVARAFERALLQAGGLDPTGVVVAEAGHARKSAVDYIGALTAYTSGGTTGVRLWLLESAEAIQAGARAGARICDAVLAGRVRDL</sequence>
<proteinExistence type="predicted"/>
<gene>
    <name evidence="2" type="ORF">FGL98_17940</name>
</gene>
<evidence type="ECO:0000313" key="2">
    <source>
        <dbReference type="EMBL" id="TWP34314.1"/>
    </source>
</evidence>
<dbReference type="Gene3D" id="1.10.3290.10">
    <property type="entry name" value="Fido-like domain"/>
    <property type="match status" value="1"/>
</dbReference>
<organism evidence="2 3">
    <name type="scientific">Leekyejoonella antrihumi</name>
    <dbReference type="NCBI Taxonomy" id="1660198"/>
    <lineage>
        <taxon>Bacteria</taxon>
        <taxon>Bacillati</taxon>
        <taxon>Actinomycetota</taxon>
        <taxon>Actinomycetes</taxon>
        <taxon>Micrococcales</taxon>
        <taxon>Dermacoccaceae</taxon>
        <taxon>Leekyejoonella</taxon>
    </lineage>
</organism>
<dbReference type="RefSeq" id="WP_146319002.1">
    <property type="nucleotide sequence ID" value="NZ_VCQV01000029.1"/>
</dbReference>